<gene>
    <name evidence="2" type="ORF">ACFQBT_06075</name>
</gene>
<feature type="transmembrane region" description="Helical" evidence="1">
    <location>
        <begin position="53"/>
        <end position="77"/>
    </location>
</feature>
<organism evidence="2 3">
    <name type="scientific">Branchiibius cervicis</name>
    <dbReference type="NCBI Taxonomy" id="908252"/>
    <lineage>
        <taxon>Bacteria</taxon>
        <taxon>Bacillati</taxon>
        <taxon>Actinomycetota</taxon>
        <taxon>Actinomycetes</taxon>
        <taxon>Micrococcales</taxon>
        <taxon>Dermacoccaceae</taxon>
        <taxon>Branchiibius</taxon>
    </lineage>
</organism>
<name>A0ABW2ARL9_9MICO</name>
<proteinExistence type="predicted"/>
<keyword evidence="1" id="KW-0472">Membrane</keyword>
<protein>
    <recommendedName>
        <fullName evidence="4">DUF4190 domain-containing protein</fullName>
    </recommendedName>
</protein>
<reference evidence="3" key="1">
    <citation type="journal article" date="2019" name="Int. J. Syst. Evol. Microbiol.">
        <title>The Global Catalogue of Microorganisms (GCM) 10K type strain sequencing project: providing services to taxonomists for standard genome sequencing and annotation.</title>
        <authorList>
            <consortium name="The Broad Institute Genomics Platform"/>
            <consortium name="The Broad Institute Genome Sequencing Center for Infectious Disease"/>
            <person name="Wu L."/>
            <person name="Ma J."/>
        </authorList>
    </citation>
    <scope>NUCLEOTIDE SEQUENCE [LARGE SCALE GENOMIC DNA]</scope>
    <source>
        <strain evidence="3">NBRC 106593</strain>
    </source>
</reference>
<evidence type="ECO:0000313" key="2">
    <source>
        <dbReference type="EMBL" id="MFC6713423.1"/>
    </source>
</evidence>
<accession>A0ABW2ARL9</accession>
<keyword evidence="1" id="KW-1133">Transmembrane helix</keyword>
<evidence type="ECO:0008006" key="4">
    <source>
        <dbReference type="Google" id="ProtNLM"/>
    </source>
</evidence>
<keyword evidence="3" id="KW-1185">Reference proteome</keyword>
<dbReference type="EMBL" id="JBHSWJ010000002">
    <property type="protein sequence ID" value="MFC6713423.1"/>
    <property type="molecule type" value="Genomic_DNA"/>
</dbReference>
<sequence length="94" mass="9870">MDYAQMFQSALKVLLAGLVFGAGLPAIFAIGIRLQSAGEGDIAPDGTVTRPNPVARVGAWIAFGIVAVAIVIGILWITQKSLHHYLGIDIFGAH</sequence>
<evidence type="ECO:0000256" key="1">
    <source>
        <dbReference type="SAM" id="Phobius"/>
    </source>
</evidence>
<evidence type="ECO:0000313" key="3">
    <source>
        <dbReference type="Proteomes" id="UP001596356"/>
    </source>
</evidence>
<dbReference type="Proteomes" id="UP001596356">
    <property type="component" value="Unassembled WGS sequence"/>
</dbReference>
<comment type="caution">
    <text evidence="2">The sequence shown here is derived from an EMBL/GenBank/DDBJ whole genome shotgun (WGS) entry which is preliminary data.</text>
</comment>
<keyword evidence="1" id="KW-0812">Transmembrane</keyword>
<dbReference type="RefSeq" id="WP_377821160.1">
    <property type="nucleotide sequence ID" value="NZ_JBHSWJ010000002.1"/>
</dbReference>